<keyword evidence="3" id="KW-0238">DNA-binding</keyword>
<protein>
    <submittedName>
        <fullName evidence="6">LysR family transcriptional regulator</fullName>
    </submittedName>
</protein>
<sequence>MELRVLHYFLTIAREGSLIGAAKALNLTQPTLSRQMKELEDELGQKLLIRSAQGMLLTSEGLILRKRAEEIMELVEKTKTEFHSAQKDISGEIYIGGGETRGMRLIAQTIRDIQKDYPAIRCHLYSGNAENVTERLDKGLLDFGILIQPTDITKYNSVSLPTKDVWGVIMPKKCLLARKKKISRNDLTGLPLICSQQAIGQTSAYNEFREWFGKDFEKLNIVATYNLLFNAALLAEQGVGYILSLDGLINNMNSDLCFRPLSPALESGLNIVWKKYQVFSPAAQIFLKRIQRGFAS</sequence>
<dbReference type="InterPro" id="IPR036388">
    <property type="entry name" value="WH-like_DNA-bd_sf"/>
</dbReference>
<gene>
    <name evidence="6" type="ORF">IAD20_00085</name>
</gene>
<evidence type="ECO:0000256" key="1">
    <source>
        <dbReference type="ARBA" id="ARBA00009437"/>
    </source>
</evidence>
<dbReference type="CDD" id="cd05466">
    <property type="entry name" value="PBP2_LTTR_substrate"/>
    <property type="match status" value="1"/>
</dbReference>
<evidence type="ECO:0000256" key="3">
    <source>
        <dbReference type="ARBA" id="ARBA00023125"/>
    </source>
</evidence>
<dbReference type="GO" id="GO:0003700">
    <property type="term" value="F:DNA-binding transcription factor activity"/>
    <property type="evidence" value="ECO:0007669"/>
    <property type="project" value="InterPro"/>
</dbReference>
<dbReference type="Gene3D" id="1.10.10.10">
    <property type="entry name" value="Winged helix-like DNA-binding domain superfamily/Winged helix DNA-binding domain"/>
    <property type="match status" value="1"/>
</dbReference>
<proteinExistence type="inferred from homology"/>
<dbReference type="Pfam" id="PF00126">
    <property type="entry name" value="HTH_1"/>
    <property type="match status" value="1"/>
</dbReference>
<accession>A0A9D1SAE4</accession>
<dbReference type="AlphaFoldDB" id="A0A9D1SAE4"/>
<keyword evidence="4" id="KW-0804">Transcription</keyword>
<evidence type="ECO:0000256" key="4">
    <source>
        <dbReference type="ARBA" id="ARBA00023163"/>
    </source>
</evidence>
<dbReference type="GO" id="GO:0003677">
    <property type="term" value="F:DNA binding"/>
    <property type="evidence" value="ECO:0007669"/>
    <property type="project" value="UniProtKB-KW"/>
</dbReference>
<reference evidence="6" key="1">
    <citation type="submission" date="2020-10" db="EMBL/GenBank/DDBJ databases">
        <authorList>
            <person name="Gilroy R."/>
        </authorList>
    </citation>
    <scope>NUCLEOTIDE SEQUENCE</scope>
    <source>
        <strain evidence="6">ChiW3-316</strain>
    </source>
</reference>
<dbReference type="InterPro" id="IPR005119">
    <property type="entry name" value="LysR_subst-bd"/>
</dbReference>
<dbReference type="Proteomes" id="UP000824107">
    <property type="component" value="Unassembled WGS sequence"/>
</dbReference>
<dbReference type="Gene3D" id="3.40.190.290">
    <property type="match status" value="1"/>
</dbReference>
<dbReference type="InterPro" id="IPR000847">
    <property type="entry name" value="LysR_HTH_N"/>
</dbReference>
<dbReference type="PROSITE" id="PS50931">
    <property type="entry name" value="HTH_LYSR"/>
    <property type="match status" value="1"/>
</dbReference>
<feature type="domain" description="HTH lysR-type" evidence="5">
    <location>
        <begin position="1"/>
        <end position="58"/>
    </location>
</feature>
<dbReference type="Pfam" id="PF03466">
    <property type="entry name" value="LysR_substrate"/>
    <property type="match status" value="1"/>
</dbReference>
<keyword evidence="2" id="KW-0805">Transcription regulation</keyword>
<reference evidence="6" key="2">
    <citation type="journal article" date="2021" name="PeerJ">
        <title>Extensive microbial diversity within the chicken gut microbiome revealed by metagenomics and culture.</title>
        <authorList>
            <person name="Gilroy R."/>
            <person name="Ravi A."/>
            <person name="Getino M."/>
            <person name="Pursley I."/>
            <person name="Horton D.L."/>
            <person name="Alikhan N.F."/>
            <person name="Baker D."/>
            <person name="Gharbi K."/>
            <person name="Hall N."/>
            <person name="Watson M."/>
            <person name="Adriaenssens E.M."/>
            <person name="Foster-Nyarko E."/>
            <person name="Jarju S."/>
            <person name="Secka A."/>
            <person name="Antonio M."/>
            <person name="Oren A."/>
            <person name="Chaudhuri R.R."/>
            <person name="La Ragione R."/>
            <person name="Hildebrand F."/>
            <person name="Pallen M.J."/>
        </authorList>
    </citation>
    <scope>NUCLEOTIDE SEQUENCE</scope>
    <source>
        <strain evidence="6">ChiW3-316</strain>
    </source>
</reference>
<comment type="caution">
    <text evidence="6">The sequence shown here is derived from an EMBL/GenBank/DDBJ whole genome shotgun (WGS) entry which is preliminary data.</text>
</comment>
<evidence type="ECO:0000259" key="5">
    <source>
        <dbReference type="PROSITE" id="PS50931"/>
    </source>
</evidence>
<dbReference type="PANTHER" id="PTHR30419:SF8">
    <property type="entry name" value="NITROGEN ASSIMILATION TRANSCRIPTIONAL ACTIVATOR-RELATED"/>
    <property type="match status" value="1"/>
</dbReference>
<organism evidence="6 7">
    <name type="scientific">Candidatus Scatocola faecipullorum</name>
    <dbReference type="NCBI Taxonomy" id="2840917"/>
    <lineage>
        <taxon>Bacteria</taxon>
        <taxon>Pseudomonadati</taxon>
        <taxon>Pseudomonadota</taxon>
        <taxon>Alphaproteobacteria</taxon>
        <taxon>Rhodospirillales</taxon>
        <taxon>Rhodospirillaceae</taxon>
        <taxon>Rhodospirillaceae incertae sedis</taxon>
        <taxon>Candidatus Scatocola</taxon>
    </lineage>
</organism>
<dbReference type="EMBL" id="DVNC01000002">
    <property type="protein sequence ID" value="HIU52462.1"/>
    <property type="molecule type" value="Genomic_DNA"/>
</dbReference>
<dbReference type="SUPFAM" id="SSF46785">
    <property type="entry name" value="Winged helix' DNA-binding domain"/>
    <property type="match status" value="1"/>
</dbReference>
<evidence type="ECO:0000313" key="6">
    <source>
        <dbReference type="EMBL" id="HIU52462.1"/>
    </source>
</evidence>
<dbReference type="FunFam" id="1.10.10.10:FF:000001">
    <property type="entry name" value="LysR family transcriptional regulator"/>
    <property type="match status" value="1"/>
</dbReference>
<dbReference type="GO" id="GO:0005829">
    <property type="term" value="C:cytosol"/>
    <property type="evidence" value="ECO:0007669"/>
    <property type="project" value="TreeGrafter"/>
</dbReference>
<dbReference type="InterPro" id="IPR050950">
    <property type="entry name" value="HTH-type_LysR_regulators"/>
</dbReference>
<dbReference type="PANTHER" id="PTHR30419">
    <property type="entry name" value="HTH-TYPE TRANSCRIPTIONAL REGULATOR YBHD"/>
    <property type="match status" value="1"/>
</dbReference>
<name>A0A9D1SAE4_9PROT</name>
<evidence type="ECO:0000313" key="7">
    <source>
        <dbReference type="Proteomes" id="UP000824107"/>
    </source>
</evidence>
<comment type="similarity">
    <text evidence="1">Belongs to the LysR transcriptional regulatory family.</text>
</comment>
<dbReference type="PRINTS" id="PR00039">
    <property type="entry name" value="HTHLYSR"/>
</dbReference>
<dbReference type="InterPro" id="IPR036390">
    <property type="entry name" value="WH_DNA-bd_sf"/>
</dbReference>
<dbReference type="SUPFAM" id="SSF53850">
    <property type="entry name" value="Periplasmic binding protein-like II"/>
    <property type="match status" value="1"/>
</dbReference>
<evidence type="ECO:0000256" key="2">
    <source>
        <dbReference type="ARBA" id="ARBA00023015"/>
    </source>
</evidence>